<keyword evidence="1" id="KW-0732">Signal</keyword>
<proteinExistence type="predicted"/>
<comment type="caution">
    <text evidence="2">The sequence shown here is derived from an EMBL/GenBank/DDBJ whole genome shotgun (WGS) entry which is preliminary data.</text>
</comment>
<feature type="chain" id="PRO_5039415871" description="Secreted protein" evidence="1">
    <location>
        <begin position="31"/>
        <end position="204"/>
    </location>
</feature>
<reference evidence="2 3" key="1">
    <citation type="submission" date="2019-10" db="EMBL/GenBank/DDBJ databases">
        <title>Streptomyces smaragdinus sp. nov. and Streptomyces fabii sp. nov., isolated from the gut of fungus growing-termite Macrotermes natalensis.</title>
        <authorList>
            <person name="Schwitalla J."/>
            <person name="Benndorf R."/>
            <person name="Martin K."/>
            <person name="De Beer W."/>
            <person name="Kaster A.-K."/>
            <person name="Vollmers J."/>
            <person name="Poulsen M."/>
            <person name="Beemelmanns C."/>
        </authorList>
    </citation>
    <scope>NUCLEOTIDE SEQUENCE [LARGE SCALE GENOMIC DNA]</scope>
    <source>
        <strain evidence="2 3">RB5</strain>
    </source>
</reference>
<name>A0A7K0CRC2_9ACTN</name>
<organism evidence="2 3">
    <name type="scientific">Streptomyces smaragdinus</name>
    <dbReference type="NCBI Taxonomy" id="2585196"/>
    <lineage>
        <taxon>Bacteria</taxon>
        <taxon>Bacillati</taxon>
        <taxon>Actinomycetota</taxon>
        <taxon>Actinomycetes</taxon>
        <taxon>Kitasatosporales</taxon>
        <taxon>Streptomycetaceae</taxon>
        <taxon>Streptomyces</taxon>
    </lineage>
</organism>
<dbReference type="OrthoDB" id="4166850at2"/>
<evidence type="ECO:0000313" key="3">
    <source>
        <dbReference type="Proteomes" id="UP000466345"/>
    </source>
</evidence>
<dbReference type="AlphaFoldDB" id="A0A7K0CRC2"/>
<dbReference type="Proteomes" id="UP000466345">
    <property type="component" value="Unassembled WGS sequence"/>
</dbReference>
<dbReference type="RefSeq" id="WP_153456821.1">
    <property type="nucleotide sequence ID" value="NZ_WEGJ01000043.1"/>
</dbReference>
<dbReference type="EMBL" id="WEGJ01000043">
    <property type="protein sequence ID" value="MQY16036.1"/>
    <property type="molecule type" value="Genomic_DNA"/>
</dbReference>
<feature type="signal peptide" evidence="1">
    <location>
        <begin position="1"/>
        <end position="30"/>
    </location>
</feature>
<protein>
    <recommendedName>
        <fullName evidence="4">Secreted protein</fullName>
    </recommendedName>
</protein>
<evidence type="ECO:0008006" key="4">
    <source>
        <dbReference type="Google" id="ProtNLM"/>
    </source>
</evidence>
<evidence type="ECO:0000256" key="1">
    <source>
        <dbReference type="SAM" id="SignalP"/>
    </source>
</evidence>
<gene>
    <name evidence="2" type="ORF">SRB5_62280</name>
</gene>
<evidence type="ECO:0000313" key="2">
    <source>
        <dbReference type="EMBL" id="MQY16036.1"/>
    </source>
</evidence>
<accession>A0A7K0CRC2</accession>
<sequence>MSKFAKRTAFVGAALIAAAGMTVSSASATAASHPYVVTGGGAYTATATGPTLAVPNATLICDSATASGSVNGGSAVNNPLATITSLAFLNCSVSGIRFGVTISGLPYTLNGDHTDTVNGVSTGTVNGAIHAEIVDTDTGGMLCSATFVGTTIDGAYDNNSNQLNVLGGGDLHASAANCLGFINTGDHADFEGEFVLNHAVTVNH</sequence>
<keyword evidence="3" id="KW-1185">Reference proteome</keyword>